<protein>
    <submittedName>
        <fullName evidence="1">Uncharacterized protein</fullName>
    </submittedName>
</protein>
<proteinExistence type="predicted"/>
<dbReference type="EMBL" id="AZMM01001470">
    <property type="protein sequence ID" value="ETJ44532.1"/>
    <property type="molecule type" value="Genomic_DNA"/>
</dbReference>
<evidence type="ECO:0000313" key="1">
    <source>
        <dbReference type="EMBL" id="ETJ44532.1"/>
    </source>
</evidence>
<feature type="non-terminal residue" evidence="1">
    <location>
        <position position="1"/>
    </location>
</feature>
<dbReference type="AlphaFoldDB" id="W1YPX2"/>
<organism evidence="1">
    <name type="scientific">human gut metagenome</name>
    <dbReference type="NCBI Taxonomy" id="408170"/>
    <lineage>
        <taxon>unclassified sequences</taxon>
        <taxon>metagenomes</taxon>
        <taxon>organismal metagenomes</taxon>
    </lineage>
</organism>
<name>W1YPX2_9ZZZZ</name>
<accession>W1YPX2</accession>
<gene>
    <name evidence="1" type="ORF">Q604_UNBC01470G0001</name>
</gene>
<sequence>ENSSLAAAAVDEIPVFHQKKKF</sequence>
<reference evidence="1" key="1">
    <citation type="submission" date="2013-12" db="EMBL/GenBank/DDBJ databases">
        <title>A Varibaculum cambriense genome reconstructed from a premature infant gut community with otherwise low bacterial novelty that shifts toward anaerobic metabolism during the third week of life.</title>
        <authorList>
            <person name="Brown C.T."/>
            <person name="Sharon I."/>
            <person name="Thomas B.C."/>
            <person name="Castelle C.J."/>
            <person name="Morowitz M.J."/>
            <person name="Banfield J.F."/>
        </authorList>
    </citation>
    <scope>NUCLEOTIDE SEQUENCE</scope>
</reference>
<comment type="caution">
    <text evidence="1">The sequence shown here is derived from an EMBL/GenBank/DDBJ whole genome shotgun (WGS) entry which is preliminary data.</text>
</comment>